<feature type="region of interest" description="Disordered" evidence="1">
    <location>
        <begin position="1"/>
        <end position="29"/>
    </location>
</feature>
<accession>A0A8J2RK97</accession>
<proteinExistence type="predicted"/>
<dbReference type="AlphaFoldDB" id="A0A8J2RK97"/>
<name>A0A8J2RK97_9CRUS</name>
<protein>
    <submittedName>
        <fullName evidence="2">Uncharacterized protein</fullName>
    </submittedName>
</protein>
<organism evidence="2 3">
    <name type="scientific">Daphnia galeata</name>
    <dbReference type="NCBI Taxonomy" id="27404"/>
    <lineage>
        <taxon>Eukaryota</taxon>
        <taxon>Metazoa</taxon>
        <taxon>Ecdysozoa</taxon>
        <taxon>Arthropoda</taxon>
        <taxon>Crustacea</taxon>
        <taxon>Branchiopoda</taxon>
        <taxon>Diplostraca</taxon>
        <taxon>Cladocera</taxon>
        <taxon>Anomopoda</taxon>
        <taxon>Daphniidae</taxon>
        <taxon>Daphnia</taxon>
    </lineage>
</organism>
<reference evidence="2" key="1">
    <citation type="submission" date="2021-11" db="EMBL/GenBank/DDBJ databases">
        <authorList>
            <person name="Schell T."/>
        </authorList>
    </citation>
    <scope>NUCLEOTIDE SEQUENCE</scope>
    <source>
        <strain evidence="2">M5</strain>
    </source>
</reference>
<evidence type="ECO:0000313" key="2">
    <source>
        <dbReference type="EMBL" id="CAH0104071.1"/>
    </source>
</evidence>
<dbReference type="EMBL" id="CAKKLH010000124">
    <property type="protein sequence ID" value="CAH0104071.1"/>
    <property type="molecule type" value="Genomic_DNA"/>
</dbReference>
<feature type="compositionally biased region" description="Basic and acidic residues" evidence="1">
    <location>
        <begin position="1"/>
        <end position="10"/>
    </location>
</feature>
<evidence type="ECO:0000313" key="3">
    <source>
        <dbReference type="Proteomes" id="UP000789390"/>
    </source>
</evidence>
<keyword evidence="3" id="KW-1185">Reference proteome</keyword>
<dbReference type="Proteomes" id="UP000789390">
    <property type="component" value="Unassembled WGS sequence"/>
</dbReference>
<evidence type="ECO:0000256" key="1">
    <source>
        <dbReference type="SAM" id="MobiDB-lite"/>
    </source>
</evidence>
<comment type="caution">
    <text evidence="2">The sequence shown here is derived from an EMBL/GenBank/DDBJ whole genome shotgun (WGS) entry which is preliminary data.</text>
</comment>
<sequence>MYQAVERGHENTLTTRHKAEDNPNSQRNTSVMINVQESDLIILFAHDEKYGVEKINKFRDVEAIAHLNQLQSILVVGVIHRLANETVSIEPHLECVINQKYTSQFVGWSILHKFRSNYFDRKQIRQAYQYRSLRGIYQQPPIRTPIFEINGVLIIV</sequence>
<gene>
    <name evidence="2" type="ORF">DGAL_LOCUS6783</name>
</gene>